<evidence type="ECO:0000313" key="4">
    <source>
        <dbReference type="EMBL" id="SEC20020.1"/>
    </source>
</evidence>
<dbReference type="RefSeq" id="WP_090454857.1">
    <property type="nucleotide sequence ID" value="NZ_FNTC01000002.1"/>
</dbReference>
<keyword evidence="1" id="KW-0521">NADP</keyword>
<dbReference type="PANTHER" id="PTHR48106">
    <property type="entry name" value="QUINONE OXIDOREDUCTASE PIG3-RELATED"/>
    <property type="match status" value="1"/>
</dbReference>
<dbReference type="GO" id="GO:0035925">
    <property type="term" value="F:mRNA 3'-UTR AU-rich region binding"/>
    <property type="evidence" value="ECO:0007669"/>
    <property type="project" value="TreeGrafter"/>
</dbReference>
<evidence type="ECO:0000259" key="3">
    <source>
        <dbReference type="SMART" id="SM00829"/>
    </source>
</evidence>
<dbReference type="Pfam" id="PF00107">
    <property type="entry name" value="ADH_zinc_N"/>
    <property type="match status" value="1"/>
</dbReference>
<dbReference type="GO" id="GO:0070402">
    <property type="term" value="F:NADPH binding"/>
    <property type="evidence" value="ECO:0007669"/>
    <property type="project" value="TreeGrafter"/>
</dbReference>
<dbReference type="InterPro" id="IPR013149">
    <property type="entry name" value="ADH-like_C"/>
</dbReference>
<dbReference type="InterPro" id="IPR011032">
    <property type="entry name" value="GroES-like_sf"/>
</dbReference>
<dbReference type="GO" id="GO:0005829">
    <property type="term" value="C:cytosol"/>
    <property type="evidence" value="ECO:0007669"/>
    <property type="project" value="TreeGrafter"/>
</dbReference>
<dbReference type="SMART" id="SM00829">
    <property type="entry name" value="PKS_ER"/>
    <property type="match status" value="1"/>
</dbReference>
<dbReference type="InterPro" id="IPR020843">
    <property type="entry name" value="ER"/>
</dbReference>
<dbReference type="InterPro" id="IPR036291">
    <property type="entry name" value="NAD(P)-bd_dom_sf"/>
</dbReference>
<reference evidence="5" key="1">
    <citation type="submission" date="2016-10" db="EMBL/GenBank/DDBJ databases">
        <authorList>
            <person name="Varghese N."/>
            <person name="Submissions S."/>
        </authorList>
    </citation>
    <scope>NUCLEOTIDE SEQUENCE [LARGE SCALE GENOMIC DNA]</scope>
    <source>
        <strain evidence="5">BS3660</strain>
    </source>
</reference>
<gene>
    <name evidence="4" type="ORF">SAMN04490187_3527</name>
</gene>
<dbReference type="AlphaFoldDB" id="A0A231G0W2"/>
<evidence type="ECO:0000256" key="2">
    <source>
        <dbReference type="ARBA" id="ARBA00023002"/>
    </source>
</evidence>
<dbReference type="CDD" id="cd05286">
    <property type="entry name" value="QOR2"/>
    <property type="match status" value="1"/>
</dbReference>
<evidence type="ECO:0000313" key="5">
    <source>
        <dbReference type="Proteomes" id="UP000198542"/>
    </source>
</evidence>
<keyword evidence="5" id="KW-1185">Reference proteome</keyword>
<dbReference type="Proteomes" id="UP000198542">
    <property type="component" value="Unassembled WGS sequence"/>
</dbReference>
<protein>
    <submittedName>
        <fullName evidence="4">NADPH2:quinone reductase</fullName>
    </submittedName>
</protein>
<dbReference type="GO" id="GO:0003960">
    <property type="term" value="F:quinone reductase (NADPH) activity"/>
    <property type="evidence" value="ECO:0007669"/>
    <property type="project" value="InterPro"/>
</dbReference>
<accession>A0A231G0W2</accession>
<evidence type="ECO:0000256" key="1">
    <source>
        <dbReference type="ARBA" id="ARBA00022857"/>
    </source>
</evidence>
<organism evidence="4 5">
    <name type="scientific">Pseudomonas jessenii</name>
    <dbReference type="NCBI Taxonomy" id="77298"/>
    <lineage>
        <taxon>Bacteria</taxon>
        <taxon>Pseudomonadati</taxon>
        <taxon>Pseudomonadota</taxon>
        <taxon>Gammaproteobacteria</taxon>
        <taxon>Pseudomonadales</taxon>
        <taxon>Pseudomonadaceae</taxon>
        <taxon>Pseudomonas</taxon>
    </lineage>
</organism>
<dbReference type="Pfam" id="PF08240">
    <property type="entry name" value="ADH_N"/>
    <property type="match status" value="1"/>
</dbReference>
<dbReference type="PANTHER" id="PTHR48106:SF13">
    <property type="entry name" value="QUINONE OXIDOREDUCTASE-RELATED"/>
    <property type="match status" value="1"/>
</dbReference>
<dbReference type="SUPFAM" id="SSF50129">
    <property type="entry name" value="GroES-like"/>
    <property type="match status" value="1"/>
</dbReference>
<dbReference type="Gene3D" id="3.40.50.720">
    <property type="entry name" value="NAD(P)-binding Rossmann-like Domain"/>
    <property type="match status" value="1"/>
</dbReference>
<dbReference type="SUPFAM" id="SSF51735">
    <property type="entry name" value="NAD(P)-binding Rossmann-fold domains"/>
    <property type="match status" value="1"/>
</dbReference>
<dbReference type="InterPro" id="IPR013154">
    <property type="entry name" value="ADH-like_N"/>
</dbReference>
<proteinExistence type="predicted"/>
<dbReference type="Gene3D" id="3.90.180.10">
    <property type="entry name" value="Medium-chain alcohol dehydrogenases, catalytic domain"/>
    <property type="match status" value="1"/>
</dbReference>
<name>A0A231G0W2_PSEJE</name>
<keyword evidence="2" id="KW-0560">Oxidoreductase</keyword>
<sequence length="325" mass="33573">MVSAIRFIQFGNPEVLNLETLSEQAPGQGEVWLEQEAVGVNFLDVTQRKGAVPIALPSGIGLEGAGRVAAVGAGVSNVRVGDRVAYATGPLGSYASARLYPAARLVRIPDSLSFDDAAAVMFKGITAQYLLKATYPVGPGTTILLYGGVAGGLGEIMVPWARHLGAIVIGVVSKQASVEKALASGCDEVLVFDAHSLASRVARITKGKMVDVVYDPIGRVSFQASLDSLRPRGLMVSFGASSGAPSAVELSTLNTKGSLFLTRPSLAAHTASVSEYQERAQDVLAAIGAGIIKPSVRASYSLADAALAHADLESGRSSGAIILKP</sequence>
<feature type="domain" description="Enoyl reductase (ER)" evidence="3">
    <location>
        <begin position="11"/>
        <end position="323"/>
    </location>
</feature>
<dbReference type="EMBL" id="FNTC01000002">
    <property type="protein sequence ID" value="SEC20020.1"/>
    <property type="molecule type" value="Genomic_DNA"/>
</dbReference>
<dbReference type="InterPro" id="IPR047618">
    <property type="entry name" value="QOR-like"/>
</dbReference>